<sequence length="129" mass="14865">MKRRYKIYILISLLVITTTIIFLANSGDDTIRKYPYGKDTLEFFGDGTFQIYRGGGSGDPPILYTHQIEAPNSVIDNVLSYKIEKNIVYVVGENSFIKLDSSTNTYEKKKRISDFTSKDREIFNELMEK</sequence>
<evidence type="ECO:0000256" key="1">
    <source>
        <dbReference type="SAM" id="Phobius"/>
    </source>
</evidence>
<evidence type="ECO:0000313" key="2">
    <source>
        <dbReference type="EMBL" id="QNR69971.1"/>
    </source>
</evidence>
<organism evidence="2 3">
    <name type="scientific">Paenibacillus peoriae</name>
    <dbReference type="NCBI Taxonomy" id="59893"/>
    <lineage>
        <taxon>Bacteria</taxon>
        <taxon>Bacillati</taxon>
        <taxon>Bacillota</taxon>
        <taxon>Bacilli</taxon>
        <taxon>Bacillales</taxon>
        <taxon>Paenibacillaceae</taxon>
        <taxon>Paenibacillus</taxon>
    </lineage>
</organism>
<accession>A0A7H0YFW3</accession>
<dbReference type="RefSeq" id="WP_190299466.1">
    <property type="nucleotide sequence ID" value="NZ_CP061172.1"/>
</dbReference>
<name>A0A7H0YFW3_9BACL</name>
<evidence type="ECO:0000313" key="3">
    <source>
        <dbReference type="Proteomes" id="UP000516384"/>
    </source>
</evidence>
<proteinExistence type="predicted"/>
<protein>
    <submittedName>
        <fullName evidence="2">Uncharacterized protein</fullName>
    </submittedName>
</protein>
<gene>
    <name evidence="2" type="ORF">IAQ67_13725</name>
</gene>
<dbReference type="Proteomes" id="UP000516384">
    <property type="component" value="Chromosome"/>
</dbReference>
<reference evidence="2 3" key="1">
    <citation type="submission" date="2020-09" db="EMBL/GenBank/DDBJ databases">
        <title>Characterization of Paenibacillus peoriae strain ZF390 with broad-spectrum antimicrobial activity as a potential biocontrol agent.</title>
        <authorList>
            <person name="Li L."/>
            <person name="Zhao Y."/>
            <person name="Li B."/>
            <person name="Xie X."/>
        </authorList>
    </citation>
    <scope>NUCLEOTIDE SEQUENCE [LARGE SCALE GENOMIC DNA]</scope>
    <source>
        <strain evidence="2 3">ZF390</strain>
    </source>
</reference>
<feature type="transmembrane region" description="Helical" evidence="1">
    <location>
        <begin position="7"/>
        <end position="24"/>
    </location>
</feature>
<keyword evidence="1" id="KW-0472">Membrane</keyword>
<dbReference type="EMBL" id="CP061172">
    <property type="protein sequence ID" value="QNR69971.1"/>
    <property type="molecule type" value="Genomic_DNA"/>
</dbReference>
<keyword evidence="1" id="KW-0812">Transmembrane</keyword>
<keyword evidence="1" id="KW-1133">Transmembrane helix</keyword>
<dbReference type="AlphaFoldDB" id="A0A7H0YFW3"/>